<keyword evidence="4 5" id="KW-0472">Membrane</keyword>
<organism evidence="7 8">
    <name type="scientific">Halopiger aswanensis</name>
    <dbReference type="NCBI Taxonomy" id="148449"/>
    <lineage>
        <taxon>Archaea</taxon>
        <taxon>Methanobacteriati</taxon>
        <taxon>Methanobacteriota</taxon>
        <taxon>Stenosarchaea group</taxon>
        <taxon>Halobacteria</taxon>
        <taxon>Halobacteriales</taxon>
        <taxon>Natrialbaceae</taxon>
        <taxon>Halopiger</taxon>
    </lineage>
</organism>
<dbReference type="EMBL" id="RAPO01000004">
    <property type="protein sequence ID" value="RKD89235.1"/>
    <property type="molecule type" value="Genomic_DNA"/>
</dbReference>
<dbReference type="Gene3D" id="1.10.3720.10">
    <property type="entry name" value="MetI-like"/>
    <property type="match status" value="1"/>
</dbReference>
<dbReference type="OrthoDB" id="44105at2157"/>
<evidence type="ECO:0000256" key="1">
    <source>
        <dbReference type="ARBA" id="ARBA00004141"/>
    </source>
</evidence>
<evidence type="ECO:0000256" key="2">
    <source>
        <dbReference type="ARBA" id="ARBA00022692"/>
    </source>
</evidence>
<feature type="domain" description="ABC transmembrane type-1" evidence="6">
    <location>
        <begin position="110"/>
        <end position="321"/>
    </location>
</feature>
<evidence type="ECO:0000313" key="8">
    <source>
        <dbReference type="Proteomes" id="UP000283805"/>
    </source>
</evidence>
<feature type="transmembrane region" description="Helical" evidence="5">
    <location>
        <begin position="199"/>
        <end position="221"/>
    </location>
</feature>
<comment type="similarity">
    <text evidence="5">Belongs to the binding-protein-dependent transport system permease family.</text>
</comment>
<reference evidence="7 8" key="1">
    <citation type="submission" date="2018-09" db="EMBL/GenBank/DDBJ databases">
        <title>Genomic Encyclopedia of Archaeal and Bacterial Type Strains, Phase II (KMG-II): from individual species to whole genera.</title>
        <authorList>
            <person name="Goeker M."/>
        </authorList>
    </citation>
    <scope>NUCLEOTIDE SEQUENCE [LARGE SCALE GENOMIC DNA]</scope>
    <source>
        <strain evidence="7 8">DSM 13151</strain>
    </source>
</reference>
<dbReference type="InterPro" id="IPR035906">
    <property type="entry name" value="MetI-like_sf"/>
</dbReference>
<protein>
    <submittedName>
        <fullName evidence="7">Peptide/nickel transport system permease protein</fullName>
    </submittedName>
</protein>
<name>A0A419W151_9EURY</name>
<keyword evidence="3 5" id="KW-1133">Transmembrane helix</keyword>
<dbReference type="InterPro" id="IPR000515">
    <property type="entry name" value="MetI-like"/>
</dbReference>
<dbReference type="PANTHER" id="PTHR43376:SF1">
    <property type="entry name" value="OLIGOPEPTIDE TRANSPORT SYSTEM PERMEASE PROTEIN"/>
    <property type="match status" value="1"/>
</dbReference>
<feature type="transmembrane region" description="Helical" evidence="5">
    <location>
        <begin position="118"/>
        <end position="137"/>
    </location>
</feature>
<evidence type="ECO:0000313" key="7">
    <source>
        <dbReference type="EMBL" id="RKD89235.1"/>
    </source>
</evidence>
<comment type="caution">
    <text evidence="7">The sequence shown here is derived from an EMBL/GenBank/DDBJ whole genome shotgun (WGS) entry which is preliminary data.</text>
</comment>
<evidence type="ECO:0000256" key="4">
    <source>
        <dbReference type="ARBA" id="ARBA00023136"/>
    </source>
</evidence>
<feature type="transmembrane region" description="Helical" evidence="5">
    <location>
        <begin position="158"/>
        <end position="179"/>
    </location>
</feature>
<keyword evidence="5" id="KW-0813">Transport</keyword>
<keyword evidence="8" id="KW-1185">Reference proteome</keyword>
<keyword evidence="2 5" id="KW-0812">Transmembrane</keyword>
<dbReference type="PROSITE" id="PS50928">
    <property type="entry name" value="ABC_TM1"/>
    <property type="match status" value="1"/>
</dbReference>
<dbReference type="AlphaFoldDB" id="A0A419W151"/>
<dbReference type="Proteomes" id="UP000283805">
    <property type="component" value="Unassembled WGS sequence"/>
</dbReference>
<evidence type="ECO:0000259" key="6">
    <source>
        <dbReference type="PROSITE" id="PS50928"/>
    </source>
</evidence>
<dbReference type="RefSeq" id="WP_120246379.1">
    <property type="nucleotide sequence ID" value="NZ_RAPO01000004.1"/>
</dbReference>
<dbReference type="Pfam" id="PF00528">
    <property type="entry name" value="BPD_transp_1"/>
    <property type="match status" value="1"/>
</dbReference>
<proteinExistence type="inferred from homology"/>
<sequence>MNLNYLIRRLGQAVITFWATVTLTFALYHMMPGGPVESMQNIILQQITTSGGTADLEQIEEMVTLYANIQPDDPVYIQYIDYWRQLLFEFSMGRSFSHQEPVTTLIAERIPWSMFVSVYSLVIGYTASILLGSAMAFKEKSRFDSIMSTIMVSLQSTPYYIVALLLIYSAALQLGWFPTGGRVGTGVEPGFNLEFMTSIIHHAALPILSTSILGISGAISLRGNAIRVLGEDYLRVAELRGLRPSRIATEYVGRNAILPMYTRFMIGIAGVLSSSVILEQIFSYPGMGLLMYNAISIRDYPLLMGTLIIFTSITIIGILIADLTYGYIDPRASGGGGTE</sequence>
<gene>
    <name evidence="7" type="ORF">ATJ93_4066</name>
</gene>
<feature type="transmembrane region" description="Helical" evidence="5">
    <location>
        <begin position="12"/>
        <end position="31"/>
    </location>
</feature>
<comment type="subcellular location">
    <subcellularLocation>
        <location evidence="5">Cell membrane</location>
        <topology evidence="5">Multi-pass membrane protein</topology>
    </subcellularLocation>
    <subcellularLocation>
        <location evidence="1">Membrane</location>
        <topology evidence="1">Multi-pass membrane protein</topology>
    </subcellularLocation>
</comment>
<dbReference type="PANTHER" id="PTHR43376">
    <property type="entry name" value="OLIGOPEPTIDE TRANSPORT SYSTEM PERMEASE PROTEIN"/>
    <property type="match status" value="1"/>
</dbReference>
<dbReference type="SUPFAM" id="SSF161098">
    <property type="entry name" value="MetI-like"/>
    <property type="match status" value="1"/>
</dbReference>
<feature type="transmembrane region" description="Helical" evidence="5">
    <location>
        <begin position="302"/>
        <end position="321"/>
    </location>
</feature>
<dbReference type="GO" id="GO:0005886">
    <property type="term" value="C:plasma membrane"/>
    <property type="evidence" value="ECO:0007669"/>
    <property type="project" value="UniProtKB-SubCell"/>
</dbReference>
<evidence type="ECO:0000256" key="5">
    <source>
        <dbReference type="RuleBase" id="RU363032"/>
    </source>
</evidence>
<dbReference type="GO" id="GO:0055085">
    <property type="term" value="P:transmembrane transport"/>
    <property type="evidence" value="ECO:0007669"/>
    <property type="project" value="InterPro"/>
</dbReference>
<accession>A0A419W151</accession>
<feature type="transmembrane region" description="Helical" evidence="5">
    <location>
        <begin position="264"/>
        <end position="282"/>
    </location>
</feature>
<evidence type="ECO:0000256" key="3">
    <source>
        <dbReference type="ARBA" id="ARBA00022989"/>
    </source>
</evidence>